<accession>A0A2K8QQG3</accession>
<comment type="similarity">
    <text evidence="1">Belongs to the CdaR family.</text>
</comment>
<dbReference type="PANTHER" id="PTHR33744">
    <property type="entry name" value="CARBOHYDRATE DIACID REGULATOR"/>
    <property type="match status" value="1"/>
</dbReference>
<dbReference type="PANTHER" id="PTHR33744:SF1">
    <property type="entry name" value="DNA-BINDING TRANSCRIPTIONAL ACTIVATOR ADER"/>
    <property type="match status" value="1"/>
</dbReference>
<dbReference type="InterPro" id="IPR051448">
    <property type="entry name" value="CdaR-like_regulators"/>
</dbReference>
<dbReference type="KEGG" id="dfn:CVE23_18015"/>
<dbReference type="Pfam" id="PF13556">
    <property type="entry name" value="HTH_30"/>
    <property type="match status" value="1"/>
</dbReference>
<evidence type="ECO:0000313" key="4">
    <source>
        <dbReference type="EMBL" id="ATZ95696.1"/>
    </source>
</evidence>
<sequence>MPVFHHRNLPHHHTESEQDRWRSDFLLQLLTCDHPDLPLLHQRAARLQLPLDRPHRVTAWRLSGMPTLFSPSYAGCPEAQLHGARQQLQQQLQELMSEYLPPVMLGDLCLLALPADSPLLRRGHQDFTAFRQAINADIAPLTLFGGISGPINAAEHYRRGLSEARQALNAAESMRPEKGLCDYTDLGVLQLLTSVSDPTLLTRFMHDALGNLVENNRKSPNLLIETLDAVLQENGNLIKAAERLTIHRNTLHQRLQRIEQLSGGALNDPLFRLNASVALLVWRLSGSQTQGTAIPSFKTTSQE</sequence>
<keyword evidence="5" id="KW-1185">Reference proteome</keyword>
<dbReference type="GeneID" id="66566217"/>
<protein>
    <submittedName>
        <fullName evidence="4">Polyketide synthase regulator</fullName>
    </submittedName>
</protein>
<dbReference type="AlphaFoldDB" id="A0A2K8QQG3"/>
<feature type="domain" description="CdaR GGDEF-like" evidence="3">
    <location>
        <begin position="39"/>
        <end position="169"/>
    </location>
</feature>
<dbReference type="SUPFAM" id="SSF46689">
    <property type="entry name" value="Homeodomain-like"/>
    <property type="match status" value="1"/>
</dbReference>
<feature type="domain" description="PucR C-terminal helix-turn-helix" evidence="2">
    <location>
        <begin position="223"/>
        <end position="280"/>
    </location>
</feature>
<dbReference type="InterPro" id="IPR042070">
    <property type="entry name" value="PucR_C-HTH_sf"/>
</dbReference>
<evidence type="ECO:0000259" key="3">
    <source>
        <dbReference type="Pfam" id="PF17853"/>
    </source>
</evidence>
<reference evidence="5" key="1">
    <citation type="journal article" date="2018" name="Genome Announc.">
        <title>Complete genome sequence of a Dickeya fangzhongdai type strain causing bleeding canker of pear tree trunks.</title>
        <authorList>
            <person name="Zhao Y."/>
            <person name="Tian Y."/>
            <person name="Li X."/>
            <person name="Hu B."/>
        </authorList>
    </citation>
    <scope>NUCLEOTIDE SEQUENCE [LARGE SCALE GENOMIC DNA]</scope>
    <source>
        <strain evidence="5">DSM 101947</strain>
    </source>
</reference>
<dbReference type="Pfam" id="PF17853">
    <property type="entry name" value="GGDEF_2"/>
    <property type="match status" value="1"/>
</dbReference>
<evidence type="ECO:0000313" key="5">
    <source>
        <dbReference type="Proteomes" id="UP000231901"/>
    </source>
</evidence>
<dbReference type="Proteomes" id="UP000231901">
    <property type="component" value="Chromosome"/>
</dbReference>
<gene>
    <name evidence="4" type="ORF">CVE23_18015</name>
</gene>
<proteinExistence type="inferred from homology"/>
<evidence type="ECO:0000259" key="2">
    <source>
        <dbReference type="Pfam" id="PF13556"/>
    </source>
</evidence>
<name>A0A2K8QQG3_9GAMM</name>
<dbReference type="EMBL" id="CP025003">
    <property type="protein sequence ID" value="ATZ95696.1"/>
    <property type="molecule type" value="Genomic_DNA"/>
</dbReference>
<dbReference type="InterPro" id="IPR009057">
    <property type="entry name" value="Homeodomain-like_sf"/>
</dbReference>
<organism evidence="4 5">
    <name type="scientific">Dickeya fangzhongdai</name>
    <dbReference type="NCBI Taxonomy" id="1778540"/>
    <lineage>
        <taxon>Bacteria</taxon>
        <taxon>Pseudomonadati</taxon>
        <taxon>Pseudomonadota</taxon>
        <taxon>Gammaproteobacteria</taxon>
        <taxon>Enterobacterales</taxon>
        <taxon>Pectobacteriaceae</taxon>
        <taxon>Dickeya</taxon>
    </lineage>
</organism>
<evidence type="ECO:0000256" key="1">
    <source>
        <dbReference type="ARBA" id="ARBA00006754"/>
    </source>
</evidence>
<dbReference type="RefSeq" id="WP_100850067.1">
    <property type="nucleotide sequence ID" value="NZ_BMJF01000012.1"/>
</dbReference>
<dbReference type="InterPro" id="IPR041522">
    <property type="entry name" value="CdaR_GGDEF"/>
</dbReference>
<dbReference type="InterPro" id="IPR025736">
    <property type="entry name" value="PucR_C-HTH_dom"/>
</dbReference>
<dbReference type="Gene3D" id="1.10.10.2840">
    <property type="entry name" value="PucR C-terminal helix-turn-helix domain"/>
    <property type="match status" value="1"/>
</dbReference>